<dbReference type="RefSeq" id="WP_283535296.1">
    <property type="nucleotide sequence ID" value="NZ_CP073633.1"/>
</dbReference>
<dbReference type="Proteomes" id="UP001223720">
    <property type="component" value="Chromosome"/>
</dbReference>
<evidence type="ECO:0000259" key="2">
    <source>
        <dbReference type="Pfam" id="PF12708"/>
    </source>
</evidence>
<gene>
    <name evidence="3" type="ORF">KEC54_20850</name>
</gene>
<name>A0AAX3WDB0_METEX</name>
<protein>
    <recommendedName>
        <fullName evidence="2">Rhamnogalacturonase A/B/Epimerase-like pectate lyase domain-containing protein</fullName>
    </recommendedName>
</protein>
<proteinExistence type="predicted"/>
<evidence type="ECO:0000313" key="3">
    <source>
        <dbReference type="EMBL" id="WHQ68781.1"/>
    </source>
</evidence>
<dbReference type="Pfam" id="PF12708">
    <property type="entry name" value="Pect-lyase_RHGA_epim"/>
    <property type="match status" value="1"/>
</dbReference>
<keyword evidence="1" id="KW-0732">Signal</keyword>
<feature type="chain" id="PRO_5043399475" description="Rhamnogalacturonase A/B/Epimerase-like pectate lyase domain-containing protein" evidence="1">
    <location>
        <begin position="26"/>
        <end position="552"/>
    </location>
</feature>
<dbReference type="Gene3D" id="2.160.20.10">
    <property type="entry name" value="Single-stranded right-handed beta-helix, Pectin lyase-like"/>
    <property type="match status" value="1"/>
</dbReference>
<dbReference type="EMBL" id="CP073633">
    <property type="protein sequence ID" value="WHQ68781.1"/>
    <property type="molecule type" value="Genomic_DNA"/>
</dbReference>
<feature type="domain" description="Rhamnogalacturonase A/B/Epimerase-like pectate lyase" evidence="2">
    <location>
        <begin position="101"/>
        <end position="148"/>
    </location>
</feature>
<dbReference type="SUPFAM" id="SSF51126">
    <property type="entry name" value="Pectin lyase-like"/>
    <property type="match status" value="1"/>
</dbReference>
<dbReference type="InterPro" id="IPR012334">
    <property type="entry name" value="Pectin_lyas_fold"/>
</dbReference>
<organism evidence="3 4">
    <name type="scientific">Methylorubrum extorquens</name>
    <name type="common">Methylobacterium dichloromethanicum</name>
    <name type="synonym">Methylobacterium extorquens</name>
    <dbReference type="NCBI Taxonomy" id="408"/>
    <lineage>
        <taxon>Bacteria</taxon>
        <taxon>Pseudomonadati</taxon>
        <taxon>Pseudomonadota</taxon>
        <taxon>Alphaproteobacteria</taxon>
        <taxon>Hyphomicrobiales</taxon>
        <taxon>Methylobacteriaceae</taxon>
        <taxon>Methylorubrum</taxon>
    </lineage>
</organism>
<dbReference type="AlphaFoldDB" id="A0AAX3WDB0"/>
<evidence type="ECO:0000313" key="4">
    <source>
        <dbReference type="Proteomes" id="UP001223720"/>
    </source>
</evidence>
<dbReference type="InterPro" id="IPR011050">
    <property type="entry name" value="Pectin_lyase_fold/virulence"/>
</dbReference>
<accession>A0AAX3WDB0</accession>
<dbReference type="InterPro" id="IPR024535">
    <property type="entry name" value="RHGA/B-epi-like_pectate_lyase"/>
</dbReference>
<evidence type="ECO:0000256" key="1">
    <source>
        <dbReference type="SAM" id="SignalP"/>
    </source>
</evidence>
<reference evidence="3" key="1">
    <citation type="journal article" date="2022" name="Biotechnol. Bioprocess Eng.">
        <title>Pan-genome Analysis Reveals Comparative Genomic Features of Central Metabolic Pathways in Methylorubrum extorquens.</title>
        <authorList>
            <person name="Lee G.M."/>
            <person name="Scott-Nevros Z.K."/>
            <person name="Lee S.-M."/>
            <person name="Kim D."/>
        </authorList>
    </citation>
    <scope>NUCLEOTIDE SEQUENCE</scope>
    <source>
        <strain evidence="3">ATCC 55366</strain>
    </source>
</reference>
<sequence length="552" mass="57023">MNVAAMQRAVIAFAVLITGHGPAPAQTTALPSGEIDKDGNIKFGSALKLGKREGNKTVITPDTLQILGAGSTGDVSGMSVALPQVAGTVPRSLSDKMRDVISVKDFGVKGDGTTDDTTALKALAQRVRAIHKAHVFFPCGNYKITDTVTWDTANNLAIDGRSSECVTIDLAVNNPSIPAFILQNGDGSIAPSRRVCGGLPNQQGPCGRASGIGFSRPPGVPVAGNAAIVSKFDINSDFSNIRLVGYFRGIEFRGSYAGRVNRGTFVGTRDASVWFDNDGSANNAVIERNYIIGGGRGTSTACIDIGYQAQQPQVINNDIEFCYIAIRSRGSHGTRIQGNYVESSEKLNIKLEGSNSILSTTGFNSAWAVKSNLFAKPKSGVSDTYENVNGVSFDGNILPGLSLNWSATALRVDLGRTNLAAEGGNLGSPINPAPFASGQLAVGAPGAPATFTSNGSDLFINAGVTNTGITLRPDGMGSVAGQVAATTLGFAMTAGAILSPNTFASLPDCNGATAGTLRWITDAQAATYNANVSGGGTTSLLAFCNGSSWTAH</sequence>
<feature type="signal peptide" evidence="1">
    <location>
        <begin position="1"/>
        <end position="25"/>
    </location>
</feature>